<proteinExistence type="predicted"/>
<name>A0A813HUU3_POLGL</name>
<evidence type="ECO:0000313" key="1">
    <source>
        <dbReference type="EMBL" id="CAE8641495.1"/>
    </source>
</evidence>
<protein>
    <submittedName>
        <fullName evidence="1">Uncharacterized protein</fullName>
    </submittedName>
</protein>
<gene>
    <name evidence="1" type="ORF">PGLA1383_LOCUS56115</name>
</gene>
<evidence type="ECO:0000313" key="2">
    <source>
        <dbReference type="Proteomes" id="UP000654075"/>
    </source>
</evidence>
<dbReference type="EMBL" id="CAJNNV010032903">
    <property type="protein sequence ID" value="CAE8641495.1"/>
    <property type="molecule type" value="Genomic_DNA"/>
</dbReference>
<dbReference type="AlphaFoldDB" id="A0A813HUU3"/>
<organism evidence="1 2">
    <name type="scientific">Polarella glacialis</name>
    <name type="common">Dinoflagellate</name>
    <dbReference type="NCBI Taxonomy" id="89957"/>
    <lineage>
        <taxon>Eukaryota</taxon>
        <taxon>Sar</taxon>
        <taxon>Alveolata</taxon>
        <taxon>Dinophyceae</taxon>
        <taxon>Suessiales</taxon>
        <taxon>Suessiaceae</taxon>
        <taxon>Polarella</taxon>
    </lineage>
</organism>
<reference evidence="1" key="1">
    <citation type="submission" date="2021-02" db="EMBL/GenBank/DDBJ databases">
        <authorList>
            <person name="Dougan E. K."/>
            <person name="Rhodes N."/>
            <person name="Thang M."/>
            <person name="Chan C."/>
        </authorList>
    </citation>
    <scope>NUCLEOTIDE SEQUENCE</scope>
</reference>
<accession>A0A813HUU3</accession>
<dbReference type="Proteomes" id="UP000654075">
    <property type="component" value="Unassembled WGS sequence"/>
</dbReference>
<feature type="non-terminal residue" evidence="1">
    <location>
        <position position="1"/>
    </location>
</feature>
<sequence length="170" mass="18255">DRRPNPFVQPVANGTSSMDQLIDAVDQVYKSLNTPSPDVLFLSPMVGNCLTMRRLGPSRRAAAGGSPPLQLTPKLIWVPVNPLVAPPWEVFPNFTEWHSQHIEALQRKSQGLESDAQASPKGEAGLRFFAPGAQLCSLCVENPLASGVSASPASVRACPGRWEQRVAASS</sequence>
<comment type="caution">
    <text evidence="1">The sequence shown here is derived from an EMBL/GenBank/DDBJ whole genome shotgun (WGS) entry which is preliminary data.</text>
</comment>
<keyword evidence="2" id="KW-1185">Reference proteome</keyword>